<keyword evidence="1" id="KW-1133">Transmembrane helix</keyword>
<keyword evidence="1" id="KW-0812">Transmembrane</keyword>
<evidence type="ECO:0000313" key="2">
    <source>
        <dbReference type="EMBL" id="QHT28839.1"/>
    </source>
</evidence>
<name>A0A6C0EKL5_9ZZZZ</name>
<sequence length="244" mass="28902">MKGYFVALLELLLFFMGSFSIRKTFTQLQTVNKVTYYWIMMTVLTGIWELAFLFNYNEVSALSQELIHDDNHVWTKPGYDLSYILPWNFSPIFYSEYGAWADREYMSHTDDWSRIIEGSHCSQCALLALFAIMYKLWGNHNNYLIALSASMGTQLMNSFLYLFAYFIQERDQQNPNYNNAAFPAGNYLEKRSFMWVNIFWLIMPFFIINYYLISNIKSSKKPGYSLMEDYNEQIKTIPTDLYLL</sequence>
<evidence type="ECO:0000256" key="1">
    <source>
        <dbReference type="SAM" id="Phobius"/>
    </source>
</evidence>
<keyword evidence="1" id="KW-0472">Membrane</keyword>
<feature type="transmembrane region" description="Helical" evidence="1">
    <location>
        <begin position="143"/>
        <end position="167"/>
    </location>
</feature>
<dbReference type="AlphaFoldDB" id="A0A6C0EKL5"/>
<feature type="transmembrane region" description="Helical" evidence="1">
    <location>
        <begin position="193"/>
        <end position="213"/>
    </location>
</feature>
<dbReference type="EMBL" id="MN738865">
    <property type="protein sequence ID" value="QHT28839.1"/>
    <property type="molecule type" value="Genomic_DNA"/>
</dbReference>
<feature type="transmembrane region" description="Helical" evidence="1">
    <location>
        <begin position="36"/>
        <end position="56"/>
    </location>
</feature>
<protein>
    <recommendedName>
        <fullName evidence="3">EXPERA domain-containing protein</fullName>
    </recommendedName>
</protein>
<accession>A0A6C0EKL5</accession>
<organism evidence="2">
    <name type="scientific">viral metagenome</name>
    <dbReference type="NCBI Taxonomy" id="1070528"/>
    <lineage>
        <taxon>unclassified sequences</taxon>
        <taxon>metagenomes</taxon>
        <taxon>organismal metagenomes</taxon>
    </lineage>
</organism>
<evidence type="ECO:0008006" key="3">
    <source>
        <dbReference type="Google" id="ProtNLM"/>
    </source>
</evidence>
<reference evidence="2" key="1">
    <citation type="journal article" date="2020" name="Nature">
        <title>Giant virus diversity and host interactions through global metagenomics.</title>
        <authorList>
            <person name="Schulz F."/>
            <person name="Roux S."/>
            <person name="Paez-Espino D."/>
            <person name="Jungbluth S."/>
            <person name="Walsh D.A."/>
            <person name="Denef V.J."/>
            <person name="McMahon K.D."/>
            <person name="Konstantinidis K.T."/>
            <person name="Eloe-Fadrosh E.A."/>
            <person name="Kyrpides N.C."/>
            <person name="Woyke T."/>
        </authorList>
    </citation>
    <scope>NUCLEOTIDE SEQUENCE</scope>
    <source>
        <strain evidence="2">GVMAG-M-3300001351-8</strain>
    </source>
</reference>
<proteinExistence type="predicted"/>